<keyword evidence="2" id="KW-1185">Reference proteome</keyword>
<dbReference type="EMBL" id="CM044703">
    <property type="protein sequence ID" value="KAI5672099.1"/>
    <property type="molecule type" value="Genomic_DNA"/>
</dbReference>
<accession>A0ACC0BHN3</accession>
<protein>
    <submittedName>
        <fullName evidence="1">Uncharacterized protein</fullName>
    </submittedName>
</protein>
<comment type="caution">
    <text evidence="1">The sequence shown here is derived from an EMBL/GenBank/DDBJ whole genome shotgun (WGS) entry which is preliminary data.</text>
</comment>
<gene>
    <name evidence="1" type="ORF">M9H77_12463</name>
</gene>
<reference evidence="2" key="1">
    <citation type="journal article" date="2023" name="Nat. Plants">
        <title>Single-cell RNA sequencing provides a high-resolution roadmap for understanding the multicellular compartmentation of specialized metabolism.</title>
        <authorList>
            <person name="Sun S."/>
            <person name="Shen X."/>
            <person name="Li Y."/>
            <person name="Li Y."/>
            <person name="Wang S."/>
            <person name="Li R."/>
            <person name="Zhang H."/>
            <person name="Shen G."/>
            <person name="Guo B."/>
            <person name="Wei J."/>
            <person name="Xu J."/>
            <person name="St-Pierre B."/>
            <person name="Chen S."/>
            <person name="Sun C."/>
        </authorList>
    </citation>
    <scope>NUCLEOTIDE SEQUENCE [LARGE SCALE GENOMIC DNA]</scope>
</reference>
<organism evidence="1 2">
    <name type="scientific">Catharanthus roseus</name>
    <name type="common">Madagascar periwinkle</name>
    <name type="synonym">Vinca rosea</name>
    <dbReference type="NCBI Taxonomy" id="4058"/>
    <lineage>
        <taxon>Eukaryota</taxon>
        <taxon>Viridiplantae</taxon>
        <taxon>Streptophyta</taxon>
        <taxon>Embryophyta</taxon>
        <taxon>Tracheophyta</taxon>
        <taxon>Spermatophyta</taxon>
        <taxon>Magnoliopsida</taxon>
        <taxon>eudicotyledons</taxon>
        <taxon>Gunneridae</taxon>
        <taxon>Pentapetalae</taxon>
        <taxon>asterids</taxon>
        <taxon>lamiids</taxon>
        <taxon>Gentianales</taxon>
        <taxon>Apocynaceae</taxon>
        <taxon>Rauvolfioideae</taxon>
        <taxon>Vinceae</taxon>
        <taxon>Catharanthinae</taxon>
        <taxon>Catharanthus</taxon>
    </lineage>
</organism>
<evidence type="ECO:0000313" key="2">
    <source>
        <dbReference type="Proteomes" id="UP001060085"/>
    </source>
</evidence>
<evidence type="ECO:0000313" key="1">
    <source>
        <dbReference type="EMBL" id="KAI5672099.1"/>
    </source>
</evidence>
<proteinExistence type="predicted"/>
<dbReference type="Proteomes" id="UP001060085">
    <property type="component" value="Linkage Group LG03"/>
</dbReference>
<name>A0ACC0BHN3_CATRO</name>
<sequence>MNRMSQSPLDLKLAPITRAQRKKLKLQEDNDMIAYVEDALNSKIEKLDGQGKLPKLFTMCSIVKEQSKEQFEEIIPPLMAGLPLPRQENLLVSRILYPCLVNSLRVNVLGSLIMSTDGHIPTQSYQEGTNERSMRHVNETFWSLQQSIEGLAMQYQSVARDIEELKKRKSSATIEQRVGDNIGGFNSPHHQRPFDNISSYGYHDMPIQSSHPLMKVDIKEDHKF</sequence>